<dbReference type="PANTHER" id="PTHR45756:SF1">
    <property type="entry name" value="PROTEIN KINASE DOMAIN CONTAINING PROTEIN"/>
    <property type="match status" value="1"/>
</dbReference>
<organism evidence="6 7">
    <name type="scientific">Entamoeba invadens IP1</name>
    <dbReference type="NCBI Taxonomy" id="370355"/>
    <lineage>
        <taxon>Eukaryota</taxon>
        <taxon>Amoebozoa</taxon>
        <taxon>Evosea</taxon>
        <taxon>Archamoebae</taxon>
        <taxon>Mastigamoebida</taxon>
        <taxon>Entamoebidae</taxon>
        <taxon>Entamoeba</taxon>
    </lineage>
</organism>
<evidence type="ECO:0000256" key="2">
    <source>
        <dbReference type="SAM" id="Phobius"/>
    </source>
</evidence>
<dbReference type="SMART" id="SM00220">
    <property type="entry name" value="S_TKc"/>
    <property type="match status" value="1"/>
</dbReference>
<dbReference type="Gene3D" id="1.10.510.10">
    <property type="entry name" value="Transferase(Phosphotransferase) domain 1"/>
    <property type="match status" value="1"/>
</dbReference>
<dbReference type="GO" id="GO:0005524">
    <property type="term" value="F:ATP binding"/>
    <property type="evidence" value="ECO:0007669"/>
    <property type="project" value="InterPro"/>
</dbReference>
<feature type="chain" id="PRO_5003973538" evidence="3">
    <location>
        <begin position="19"/>
        <end position="1063"/>
    </location>
</feature>
<keyword evidence="2" id="KW-1133">Transmembrane helix</keyword>
<feature type="signal peptide" evidence="3">
    <location>
        <begin position="1"/>
        <end position="18"/>
    </location>
</feature>
<name>L7FM89_ENTIV</name>
<evidence type="ECO:0000259" key="5">
    <source>
        <dbReference type="PROSITE" id="PS50026"/>
    </source>
</evidence>
<dbReference type="PROSITE" id="PS00108">
    <property type="entry name" value="PROTEIN_KINASE_ST"/>
    <property type="match status" value="1"/>
</dbReference>
<protein>
    <submittedName>
        <fullName evidence="6">Serine-threonine protein kinase, putative</fullName>
        <ecNumber evidence="6">2.7.11.25</ecNumber>
    </submittedName>
</protein>
<dbReference type="InterPro" id="IPR001245">
    <property type="entry name" value="Ser-Thr/Tyr_kinase_cat_dom"/>
</dbReference>
<feature type="disulfide bond" evidence="1">
    <location>
        <begin position="392"/>
        <end position="401"/>
    </location>
</feature>
<keyword evidence="6" id="KW-0418">Kinase</keyword>
<keyword evidence="1" id="KW-0245">EGF-like domain</keyword>
<dbReference type="PROSITE" id="PS50011">
    <property type="entry name" value="PROTEIN_KINASE_DOM"/>
    <property type="match status" value="1"/>
</dbReference>
<feature type="domain" description="Protein kinase" evidence="4">
    <location>
        <begin position="757"/>
        <end position="1033"/>
    </location>
</feature>
<keyword evidence="2" id="KW-0812">Transmembrane</keyword>
<keyword evidence="6" id="KW-0808">Transferase</keyword>
<dbReference type="KEGG" id="eiv:EIN_335480"/>
<dbReference type="InterPro" id="IPR053215">
    <property type="entry name" value="TKL_Ser/Thr_kinase"/>
</dbReference>
<reference evidence="6 7" key="1">
    <citation type="submission" date="2012-10" db="EMBL/GenBank/DDBJ databases">
        <authorList>
            <person name="Zafar N."/>
            <person name="Inman J."/>
            <person name="Hall N."/>
            <person name="Lorenzi H."/>
            <person name="Caler E."/>
        </authorList>
    </citation>
    <scope>NUCLEOTIDE SEQUENCE [LARGE SCALE GENOMIC DNA]</scope>
    <source>
        <strain evidence="6 7">IP1</strain>
    </source>
</reference>
<dbReference type="EC" id="2.7.11.25" evidence="6"/>
<evidence type="ECO:0000256" key="1">
    <source>
        <dbReference type="PROSITE-ProRule" id="PRU00076"/>
    </source>
</evidence>
<dbReference type="Proteomes" id="UP000014680">
    <property type="component" value="Unassembled WGS sequence"/>
</dbReference>
<accession>L7FM89</accession>
<feature type="domain" description="EGF-like" evidence="5">
    <location>
        <begin position="366"/>
        <end position="402"/>
    </location>
</feature>
<evidence type="ECO:0000313" key="7">
    <source>
        <dbReference type="Proteomes" id="UP000014680"/>
    </source>
</evidence>
<dbReference type="PROSITE" id="PS00022">
    <property type="entry name" value="EGF_1"/>
    <property type="match status" value="1"/>
</dbReference>
<dbReference type="OrthoDB" id="18487at2759"/>
<keyword evidence="3" id="KW-0732">Signal</keyword>
<evidence type="ECO:0000313" key="6">
    <source>
        <dbReference type="EMBL" id="ELP88566.1"/>
    </source>
</evidence>
<feature type="transmembrane region" description="Helical" evidence="2">
    <location>
        <begin position="541"/>
        <end position="567"/>
    </location>
</feature>
<dbReference type="EMBL" id="KB206750">
    <property type="protein sequence ID" value="ELP88566.1"/>
    <property type="molecule type" value="Genomic_DNA"/>
</dbReference>
<comment type="caution">
    <text evidence="1">Lacks conserved residue(s) required for the propagation of feature annotation.</text>
</comment>
<dbReference type="RefSeq" id="XP_004255337.1">
    <property type="nucleotide sequence ID" value="XM_004255289.1"/>
</dbReference>
<dbReference type="Pfam" id="PF07714">
    <property type="entry name" value="PK_Tyr_Ser-Thr"/>
    <property type="match status" value="1"/>
</dbReference>
<dbReference type="InterPro" id="IPR000742">
    <property type="entry name" value="EGF"/>
</dbReference>
<dbReference type="OMA" id="GTNCNQF"/>
<dbReference type="GO" id="GO:0004709">
    <property type="term" value="F:MAP kinase kinase kinase activity"/>
    <property type="evidence" value="ECO:0007669"/>
    <property type="project" value="UniProtKB-EC"/>
</dbReference>
<dbReference type="InterPro" id="IPR000719">
    <property type="entry name" value="Prot_kinase_dom"/>
</dbReference>
<dbReference type="GeneID" id="14887535"/>
<dbReference type="PANTHER" id="PTHR45756">
    <property type="entry name" value="PALMITOYLTRANSFERASE"/>
    <property type="match status" value="1"/>
</dbReference>
<gene>
    <name evidence="6" type="ORF">EIN_335480</name>
</gene>
<dbReference type="InterPro" id="IPR011009">
    <property type="entry name" value="Kinase-like_dom_sf"/>
</dbReference>
<sequence>MCYIVCTFLLMLFTLVYSFQCSPGCPDGCITQYTCTGECKTEYDNDRSCNYCRFNNPYLDTSDVYITNGTDCILSTNKIIKADGSWLPPEEYLTEVYLNQPIKVRIDQYSYVDYGFCSKEKKYNLGQWFKLRADSITTDHFLIVITKENNTDYELTSAVTESQRGQRKNCYGYTVMPEEKKYYRHQIPNILRDNITDLKYYYIFLRTKDYAFADFYLEIAEQEGRLGRVLREFNQSDITPLAVDLDKKISWDIDFADVAITGAPACIPQTYMELAVFEIEFNGNYTVLLDARKQNRICYLQEYIQEKDENGAIRTTCVQAWDGKRYGAYKDIDNEGFLVRIKGSDKGKRTFAVMTNDQKALITLEISVVCPDDCHHEKGYGSCSTREGKCVCNDGYGGDNCHRKCYDKGTWNEDSNGKCLFDSLFCDQYCKCEPGTTLKNHLCISSQCTSGHIIGDMCKIGGDGCRENCECNAELGFFSDGQGNCKHELCGNGKIDTNPLFTEECDGGTNCNLTCYCAEGYVTNPTDKRNCYKPSITTSGILGIVFGSIIGFIVVILVLIGIIVLIVKTDKVSIETFKQQQPIYYLYINGSSKKEPSKLSKYELSPTSLDFGNDEKATDIGDTRFERMEIKNRSRNKWMMIIFHVPDCPKYVFHFDPQVFILRPNSSVKTMTAYLTIHCTTRIRGMKIPYTVWFSKSKTTLHSIAELLKNKTFDNWTNDDAKQMEKLKKNILTQSYYNITITTDAASSTHIDLDELNISEKPIAEGAMGRVYIGYYRSVPVAVKQFRWENLDEEEMKELKKNVIQECEIMSKLRNPFIANYMGSVTYIQQVSMVIQFFVLGSLGEYLRKEKEDYVVLPYKLKVRMLFDTARGMQFLHENRIMHLDLKPENMLVNSFDFNSACTIKITDFGTSRFTKKTLKKNNEDKGLGTPIYAAPETFTDEYTFAGDVYSFAITAWEVYYQEEPYKDFKSIFEIKNHVESGKRLPLKDNMPSLYKTMIDECWKQKPEARPNFDHVTKMIVRVDDDVVNHTHLDCGFEQDKIEGLIENRTNRLKKQLSENNAD</sequence>
<proteinExistence type="predicted"/>
<dbReference type="AlphaFoldDB" id="L7FM89"/>
<evidence type="ECO:0000256" key="3">
    <source>
        <dbReference type="SAM" id="SignalP"/>
    </source>
</evidence>
<dbReference type="SUPFAM" id="SSF56112">
    <property type="entry name" value="Protein kinase-like (PK-like)"/>
    <property type="match status" value="1"/>
</dbReference>
<keyword evidence="7" id="KW-1185">Reference proteome</keyword>
<dbReference type="VEuPathDB" id="AmoebaDB:EIN_335480"/>
<keyword evidence="2" id="KW-0472">Membrane</keyword>
<dbReference type="PROSITE" id="PS50026">
    <property type="entry name" value="EGF_3"/>
    <property type="match status" value="1"/>
</dbReference>
<evidence type="ECO:0000259" key="4">
    <source>
        <dbReference type="PROSITE" id="PS50011"/>
    </source>
</evidence>
<dbReference type="InterPro" id="IPR008271">
    <property type="entry name" value="Ser/Thr_kinase_AS"/>
</dbReference>
<keyword evidence="1" id="KW-1015">Disulfide bond</keyword>